<accession>A0A346NIC3</accession>
<reference evidence="2 3" key="1">
    <citation type="submission" date="2018-08" db="EMBL/GenBank/DDBJ databases">
        <title>Salinimonas sediminis sp. nov., a piezophilic bacterium isolated from a deep-sea sediment sample from the New Britain Trench.</title>
        <authorList>
            <person name="Cao J."/>
        </authorList>
    </citation>
    <scope>NUCLEOTIDE SEQUENCE [LARGE SCALE GENOMIC DNA]</scope>
    <source>
        <strain evidence="2 3">N102</strain>
    </source>
</reference>
<proteinExistence type="predicted"/>
<sequence length="149" mass="16472">MDINRSVVISGPRAKQSRLLLLALGPCSLIVVMGWIMQSTLFIWVALIPAVAAIALSRVIDKPTVPRLLSPWDNLFIDGDDLIIGDYRFPVENIPEIVMGRCEDTAWLQIPVQNAGGSLPRVTFSSVYCPAVEAFVRMRLPVATFQVLH</sequence>
<protein>
    <submittedName>
        <fullName evidence="2">Uncharacterized protein</fullName>
    </submittedName>
</protein>
<evidence type="ECO:0000256" key="1">
    <source>
        <dbReference type="SAM" id="Phobius"/>
    </source>
</evidence>
<dbReference type="OrthoDB" id="9932986at2"/>
<feature type="transmembrane region" description="Helical" evidence="1">
    <location>
        <begin position="19"/>
        <end position="36"/>
    </location>
</feature>
<feature type="transmembrane region" description="Helical" evidence="1">
    <location>
        <begin position="42"/>
        <end position="60"/>
    </location>
</feature>
<evidence type="ECO:0000313" key="3">
    <source>
        <dbReference type="Proteomes" id="UP000262073"/>
    </source>
</evidence>
<name>A0A346NIC3_9ALTE</name>
<gene>
    <name evidence="2" type="ORF">D0Y50_02170</name>
</gene>
<organism evidence="2 3">
    <name type="scientific">Salinimonas sediminis</name>
    <dbReference type="NCBI Taxonomy" id="2303538"/>
    <lineage>
        <taxon>Bacteria</taxon>
        <taxon>Pseudomonadati</taxon>
        <taxon>Pseudomonadota</taxon>
        <taxon>Gammaproteobacteria</taxon>
        <taxon>Alteromonadales</taxon>
        <taxon>Alteromonadaceae</taxon>
        <taxon>Alteromonas/Salinimonas group</taxon>
        <taxon>Salinimonas</taxon>
    </lineage>
</organism>
<keyword evidence="3" id="KW-1185">Reference proteome</keyword>
<dbReference type="AlphaFoldDB" id="A0A346NIC3"/>
<keyword evidence="1" id="KW-0812">Transmembrane</keyword>
<keyword evidence="1" id="KW-0472">Membrane</keyword>
<evidence type="ECO:0000313" key="2">
    <source>
        <dbReference type="EMBL" id="AXR05280.1"/>
    </source>
</evidence>
<keyword evidence="1" id="KW-1133">Transmembrane helix</keyword>
<dbReference type="KEGG" id="salm:D0Y50_02170"/>
<dbReference type="Proteomes" id="UP000262073">
    <property type="component" value="Chromosome"/>
</dbReference>
<dbReference type="RefSeq" id="WP_117315271.1">
    <property type="nucleotide sequence ID" value="NZ_CP031769.1"/>
</dbReference>
<dbReference type="EMBL" id="CP031769">
    <property type="protein sequence ID" value="AXR05280.1"/>
    <property type="molecule type" value="Genomic_DNA"/>
</dbReference>